<evidence type="ECO:0000313" key="4">
    <source>
        <dbReference type="Proteomes" id="UP000177060"/>
    </source>
</evidence>
<dbReference type="InterPro" id="IPR014710">
    <property type="entry name" value="RmlC-like_jellyroll"/>
</dbReference>
<protein>
    <recommendedName>
        <fullName evidence="2">Cupin type-2 domain-containing protein</fullName>
    </recommendedName>
</protein>
<gene>
    <name evidence="3" type="ORF">A3A52_00425</name>
</gene>
<proteinExistence type="predicted"/>
<organism evidence="3 4">
    <name type="scientific">Candidatus Woesebacteria bacterium RIFCSPLOWO2_01_FULL_39_14</name>
    <dbReference type="NCBI Taxonomy" id="1802518"/>
    <lineage>
        <taxon>Bacteria</taxon>
        <taxon>Candidatus Woeseibacteriota</taxon>
    </lineage>
</organism>
<dbReference type="EMBL" id="MGHE01000049">
    <property type="protein sequence ID" value="OGM61242.1"/>
    <property type="molecule type" value="Genomic_DNA"/>
</dbReference>
<keyword evidence="1" id="KW-0479">Metal-binding</keyword>
<dbReference type="InterPro" id="IPR011051">
    <property type="entry name" value="RmlC_Cupin_sf"/>
</dbReference>
<sequence length="99" mass="11466">MIFSPADFEQKGHLLQTVTIPANTKQRVHSHNKQTEVFYTLQGECSIFIDGKEYIAKPGDAFICNPEDKHNLWNRSNKDFKLVVFKINLPEGNDTIWEE</sequence>
<reference evidence="3 4" key="1">
    <citation type="journal article" date="2016" name="Nat. Commun.">
        <title>Thousands of microbial genomes shed light on interconnected biogeochemical processes in an aquifer system.</title>
        <authorList>
            <person name="Anantharaman K."/>
            <person name="Brown C.T."/>
            <person name="Hug L.A."/>
            <person name="Sharon I."/>
            <person name="Castelle C.J."/>
            <person name="Probst A.J."/>
            <person name="Thomas B.C."/>
            <person name="Singh A."/>
            <person name="Wilkins M.J."/>
            <person name="Karaoz U."/>
            <person name="Brodie E.L."/>
            <person name="Williams K.H."/>
            <person name="Hubbard S.S."/>
            <person name="Banfield J.F."/>
        </authorList>
    </citation>
    <scope>NUCLEOTIDE SEQUENCE [LARGE SCALE GENOMIC DNA]</scope>
</reference>
<dbReference type="Proteomes" id="UP000177060">
    <property type="component" value="Unassembled WGS sequence"/>
</dbReference>
<feature type="domain" description="Cupin type-2" evidence="2">
    <location>
        <begin position="17"/>
        <end position="84"/>
    </location>
</feature>
<dbReference type="SUPFAM" id="SSF51182">
    <property type="entry name" value="RmlC-like cupins"/>
    <property type="match status" value="1"/>
</dbReference>
<dbReference type="Pfam" id="PF07883">
    <property type="entry name" value="Cupin_2"/>
    <property type="match status" value="1"/>
</dbReference>
<dbReference type="GO" id="GO:0046872">
    <property type="term" value="F:metal ion binding"/>
    <property type="evidence" value="ECO:0007669"/>
    <property type="project" value="UniProtKB-KW"/>
</dbReference>
<dbReference type="InterPro" id="IPR051610">
    <property type="entry name" value="GPI/OXD"/>
</dbReference>
<dbReference type="AlphaFoldDB" id="A0A1F8BB21"/>
<evidence type="ECO:0000259" key="2">
    <source>
        <dbReference type="Pfam" id="PF07883"/>
    </source>
</evidence>
<dbReference type="PANTHER" id="PTHR35848">
    <property type="entry name" value="OXALATE-BINDING PROTEIN"/>
    <property type="match status" value="1"/>
</dbReference>
<dbReference type="InterPro" id="IPR013096">
    <property type="entry name" value="Cupin_2"/>
</dbReference>
<comment type="caution">
    <text evidence="3">The sequence shown here is derived from an EMBL/GenBank/DDBJ whole genome shotgun (WGS) entry which is preliminary data.</text>
</comment>
<name>A0A1F8BB21_9BACT</name>
<evidence type="ECO:0000256" key="1">
    <source>
        <dbReference type="ARBA" id="ARBA00022723"/>
    </source>
</evidence>
<dbReference type="Gene3D" id="2.60.120.10">
    <property type="entry name" value="Jelly Rolls"/>
    <property type="match status" value="1"/>
</dbReference>
<accession>A0A1F8BB21</accession>
<evidence type="ECO:0000313" key="3">
    <source>
        <dbReference type="EMBL" id="OGM61242.1"/>
    </source>
</evidence>